<dbReference type="InterPro" id="IPR005829">
    <property type="entry name" value="Sugar_transporter_CS"/>
</dbReference>
<evidence type="ECO:0000256" key="2">
    <source>
        <dbReference type="ARBA" id="ARBA00006236"/>
    </source>
</evidence>
<accession>A0ABQ5ZUX3</accession>
<keyword evidence="8" id="KW-0997">Cell inner membrane</keyword>
<evidence type="ECO:0000256" key="8">
    <source>
        <dbReference type="RuleBase" id="RU365088"/>
    </source>
</evidence>
<proteinExistence type="inferred from homology"/>
<dbReference type="Pfam" id="PF07690">
    <property type="entry name" value="MFS_1"/>
    <property type="match status" value="1"/>
</dbReference>
<feature type="transmembrane region" description="Helical" evidence="8">
    <location>
        <begin position="278"/>
        <end position="299"/>
    </location>
</feature>
<evidence type="ECO:0000256" key="4">
    <source>
        <dbReference type="ARBA" id="ARBA00022475"/>
    </source>
</evidence>
<keyword evidence="4" id="KW-1003">Cell membrane</keyword>
<dbReference type="InterPro" id="IPR020846">
    <property type="entry name" value="MFS_dom"/>
</dbReference>
<evidence type="ECO:0000256" key="1">
    <source>
        <dbReference type="ARBA" id="ARBA00004651"/>
    </source>
</evidence>
<comment type="caution">
    <text evidence="10">The sequence shown here is derived from an EMBL/GenBank/DDBJ whole genome shotgun (WGS) entry which is preliminary data.</text>
</comment>
<keyword evidence="7 8" id="KW-0472">Membrane</keyword>
<dbReference type="InterPro" id="IPR011701">
    <property type="entry name" value="MFS"/>
</dbReference>
<feature type="domain" description="Major facilitator superfamily (MFS) profile" evidence="9">
    <location>
        <begin position="1"/>
        <end position="393"/>
    </location>
</feature>
<dbReference type="PANTHER" id="PTHR43124">
    <property type="entry name" value="PURINE EFFLUX PUMP PBUE"/>
    <property type="match status" value="1"/>
</dbReference>
<evidence type="ECO:0000313" key="11">
    <source>
        <dbReference type="Proteomes" id="UP001156682"/>
    </source>
</evidence>
<dbReference type="SUPFAM" id="SSF103473">
    <property type="entry name" value="MFS general substrate transporter"/>
    <property type="match status" value="1"/>
</dbReference>
<keyword evidence="11" id="KW-1185">Reference proteome</keyword>
<evidence type="ECO:0000256" key="6">
    <source>
        <dbReference type="ARBA" id="ARBA00022989"/>
    </source>
</evidence>
<comment type="subcellular location">
    <subcellularLocation>
        <location evidence="8">Cell inner membrane</location>
        <topology evidence="8">Multi-pass membrane protein</topology>
    </subcellularLocation>
    <subcellularLocation>
        <location evidence="1">Cell membrane</location>
        <topology evidence="1">Multi-pass membrane protein</topology>
    </subcellularLocation>
</comment>
<evidence type="ECO:0000259" key="9">
    <source>
        <dbReference type="PROSITE" id="PS50850"/>
    </source>
</evidence>
<feature type="transmembrane region" description="Helical" evidence="8">
    <location>
        <begin position="243"/>
        <end position="266"/>
    </location>
</feature>
<feature type="transmembrane region" description="Helical" evidence="8">
    <location>
        <begin position="100"/>
        <end position="123"/>
    </location>
</feature>
<dbReference type="CDD" id="cd17320">
    <property type="entry name" value="MFS_MdfA_MDR_like"/>
    <property type="match status" value="1"/>
</dbReference>
<dbReference type="NCBIfam" id="TIGR00710">
    <property type="entry name" value="efflux_Bcr_CflA"/>
    <property type="match status" value="1"/>
</dbReference>
<feature type="transmembrane region" description="Helical" evidence="8">
    <location>
        <begin position="212"/>
        <end position="237"/>
    </location>
</feature>
<dbReference type="Proteomes" id="UP001156682">
    <property type="component" value="Unassembled WGS sequence"/>
</dbReference>
<gene>
    <name evidence="10" type="ORF">GCM10007878_02530</name>
</gene>
<dbReference type="PROSITE" id="PS50850">
    <property type="entry name" value="MFS"/>
    <property type="match status" value="1"/>
</dbReference>
<feature type="transmembrane region" description="Helical" evidence="8">
    <location>
        <begin position="135"/>
        <end position="160"/>
    </location>
</feature>
<feature type="transmembrane region" description="Helical" evidence="8">
    <location>
        <begin position="305"/>
        <end position="330"/>
    </location>
</feature>
<evidence type="ECO:0000256" key="5">
    <source>
        <dbReference type="ARBA" id="ARBA00022692"/>
    </source>
</evidence>
<evidence type="ECO:0000313" key="10">
    <source>
        <dbReference type="EMBL" id="GLR62818.1"/>
    </source>
</evidence>
<feature type="transmembrane region" description="Helical" evidence="8">
    <location>
        <begin position="12"/>
        <end position="32"/>
    </location>
</feature>
<dbReference type="PANTHER" id="PTHR43124:SF3">
    <property type="entry name" value="CHLORAMPHENICOL EFFLUX PUMP RV0191"/>
    <property type="match status" value="1"/>
</dbReference>
<dbReference type="InterPro" id="IPR050189">
    <property type="entry name" value="MFS_Efflux_Transporters"/>
</dbReference>
<protein>
    <recommendedName>
        <fullName evidence="8">Bcr/CflA family efflux transporter</fullName>
    </recommendedName>
</protein>
<sequence length="396" mass="41963">MNTKQTSNRGFIWMLAGLISVGPLAVDAYLPAMPEIASSLSVSIHQIELTLSVFLVGFALGQLIGGPLSDRYGRRATIISGLSLYILGGLMAGVSDSIELLWIARLLQALGGGLGVVNTMAVIRDLYSGREAAKALSRVVAIMMAAPLFAPFLGSGLLLVSGWRSIFVALAVYGVLLLLMLAWKLPETKREATGPSQNALRRYLEVLKHRPVLGFLAATAFSQASMFAFITGSSLLYMEYYGVSAQLFPVVFGLNILTLIACNRLNVHLLNKFSPLQILSFGQSMQLVTASILLLAFIIVPLPLWVTVALIMLFIGMQGLIIANGMASAAEYFPQSAATTSAVMNASGFMMGALAGGAVGILGDGSPLPLLGVMAASPLIGITLRYLLHRGLTLAE</sequence>
<evidence type="ECO:0000256" key="3">
    <source>
        <dbReference type="ARBA" id="ARBA00022448"/>
    </source>
</evidence>
<keyword evidence="5 8" id="KW-0812">Transmembrane</keyword>
<dbReference type="InterPro" id="IPR036259">
    <property type="entry name" value="MFS_trans_sf"/>
</dbReference>
<dbReference type="Gene3D" id="1.20.1720.10">
    <property type="entry name" value="Multidrug resistance protein D"/>
    <property type="match status" value="1"/>
</dbReference>
<feature type="transmembrane region" description="Helical" evidence="8">
    <location>
        <begin position="166"/>
        <end position="183"/>
    </location>
</feature>
<dbReference type="InterPro" id="IPR004812">
    <property type="entry name" value="Efflux_drug-R_Bcr/CmlA"/>
</dbReference>
<organism evidence="10 11">
    <name type="scientific">Marinospirillum insulare</name>
    <dbReference type="NCBI Taxonomy" id="217169"/>
    <lineage>
        <taxon>Bacteria</taxon>
        <taxon>Pseudomonadati</taxon>
        <taxon>Pseudomonadota</taxon>
        <taxon>Gammaproteobacteria</taxon>
        <taxon>Oceanospirillales</taxon>
        <taxon>Oceanospirillaceae</taxon>
        <taxon>Marinospirillum</taxon>
    </lineage>
</organism>
<feature type="transmembrane region" description="Helical" evidence="8">
    <location>
        <begin position="44"/>
        <end position="64"/>
    </location>
</feature>
<keyword evidence="6 8" id="KW-1133">Transmembrane helix</keyword>
<feature type="transmembrane region" description="Helical" evidence="8">
    <location>
        <begin position="368"/>
        <end position="388"/>
    </location>
</feature>
<dbReference type="EMBL" id="BSOR01000005">
    <property type="protein sequence ID" value="GLR62818.1"/>
    <property type="molecule type" value="Genomic_DNA"/>
</dbReference>
<keyword evidence="3 8" id="KW-0813">Transport</keyword>
<reference evidence="11" key="1">
    <citation type="journal article" date="2019" name="Int. J. Syst. Evol. Microbiol.">
        <title>The Global Catalogue of Microorganisms (GCM) 10K type strain sequencing project: providing services to taxonomists for standard genome sequencing and annotation.</title>
        <authorList>
            <consortium name="The Broad Institute Genomics Platform"/>
            <consortium name="The Broad Institute Genome Sequencing Center for Infectious Disease"/>
            <person name="Wu L."/>
            <person name="Ma J."/>
        </authorList>
    </citation>
    <scope>NUCLEOTIDE SEQUENCE [LARGE SCALE GENOMIC DNA]</scope>
    <source>
        <strain evidence="11">NBRC 100033</strain>
    </source>
</reference>
<feature type="transmembrane region" description="Helical" evidence="8">
    <location>
        <begin position="76"/>
        <end position="94"/>
    </location>
</feature>
<comment type="similarity">
    <text evidence="2 8">Belongs to the major facilitator superfamily. Bcr/CmlA family.</text>
</comment>
<dbReference type="PROSITE" id="PS00216">
    <property type="entry name" value="SUGAR_TRANSPORT_1"/>
    <property type="match status" value="1"/>
</dbReference>
<name>A0ABQ5ZUX3_9GAMM</name>
<feature type="transmembrane region" description="Helical" evidence="8">
    <location>
        <begin position="342"/>
        <end position="362"/>
    </location>
</feature>
<dbReference type="RefSeq" id="WP_027851354.1">
    <property type="nucleotide sequence ID" value="NZ_BSOR01000005.1"/>
</dbReference>
<evidence type="ECO:0000256" key="7">
    <source>
        <dbReference type="ARBA" id="ARBA00023136"/>
    </source>
</evidence>